<feature type="repeat" description="TPR" evidence="1">
    <location>
        <begin position="65"/>
        <end position="98"/>
    </location>
</feature>
<evidence type="ECO:0000313" key="3">
    <source>
        <dbReference type="Proteomes" id="UP000822142"/>
    </source>
</evidence>
<evidence type="ECO:0000256" key="1">
    <source>
        <dbReference type="PROSITE-ProRule" id="PRU00339"/>
    </source>
</evidence>
<evidence type="ECO:0000313" key="2">
    <source>
        <dbReference type="EMBL" id="NSJ87283.1"/>
    </source>
</evidence>
<dbReference type="Proteomes" id="UP000822142">
    <property type="component" value="Unassembled WGS sequence"/>
</dbReference>
<dbReference type="InterPro" id="IPR019734">
    <property type="entry name" value="TPR_rpt"/>
</dbReference>
<proteinExistence type="predicted"/>
<accession>A0ABX2I9X1</accession>
<keyword evidence="3" id="KW-1185">Reference proteome</keyword>
<comment type="caution">
    <text evidence="2">The sequence shown here is derived from an EMBL/GenBank/DDBJ whole genome shotgun (WGS) entry which is preliminary data.</text>
</comment>
<dbReference type="SUPFAM" id="SSF48452">
    <property type="entry name" value="TPR-like"/>
    <property type="match status" value="1"/>
</dbReference>
<dbReference type="RefSeq" id="WP_173750145.1">
    <property type="nucleotide sequence ID" value="NZ_JAAITA010000029.1"/>
</dbReference>
<dbReference type="Gene3D" id="1.25.40.10">
    <property type="entry name" value="Tetratricopeptide repeat domain"/>
    <property type="match status" value="1"/>
</dbReference>
<dbReference type="PROSITE" id="PS50005">
    <property type="entry name" value="TPR"/>
    <property type="match status" value="1"/>
</dbReference>
<protein>
    <submittedName>
        <fullName evidence="2">Tetratricopeptide repeat protein</fullName>
    </submittedName>
</protein>
<name>A0ABX2I9X1_BLAHA</name>
<sequence length="198" mass="22969">MAYQVIDIKCPGCGAPVDTGQKECKYCHRPVIITTFNSVYDMPMPEVQKYARSYREQLEENPENQDLNMSVAMCYLKLGKREMALQAFEKAIEDNFDNSQAFFYAAICRLNGKKACTMKERSIIKKIEEDIQAALMIENLGIYYYFWAYIKYDYYTKKFLNTSPTWQELVVKAQETGLSETDVEQLYLILGIDRPGCL</sequence>
<dbReference type="EMBL" id="JAAITA010000029">
    <property type="protein sequence ID" value="NSJ87283.1"/>
    <property type="molecule type" value="Genomic_DNA"/>
</dbReference>
<organism evidence="2 3">
    <name type="scientific">Blautia hansenii</name>
    <name type="common">Ruminococcus hansenii</name>
    <dbReference type="NCBI Taxonomy" id="1322"/>
    <lineage>
        <taxon>Bacteria</taxon>
        <taxon>Bacillati</taxon>
        <taxon>Bacillota</taxon>
        <taxon>Clostridia</taxon>
        <taxon>Lachnospirales</taxon>
        <taxon>Lachnospiraceae</taxon>
        <taxon>Blautia</taxon>
    </lineage>
</organism>
<dbReference type="InterPro" id="IPR011990">
    <property type="entry name" value="TPR-like_helical_dom_sf"/>
</dbReference>
<reference evidence="2 3" key="1">
    <citation type="journal article" date="2020" name="Cell Host Microbe">
        <title>Functional and Genomic Variation between Human-Derived Isolates of Lachnospiraceae Reveals Inter- and Intra-Species Diversity.</title>
        <authorList>
            <person name="Sorbara M.T."/>
            <person name="Littmann E.R."/>
            <person name="Fontana E."/>
            <person name="Moody T.U."/>
            <person name="Kohout C.E."/>
            <person name="Gjonbalaj M."/>
            <person name="Eaton V."/>
            <person name="Seok R."/>
            <person name="Leiner I.M."/>
            <person name="Pamer E.G."/>
        </authorList>
    </citation>
    <scope>NUCLEOTIDE SEQUENCE [LARGE SCALE GENOMIC DNA]</scope>
    <source>
        <strain evidence="2 3">MSK.15.26</strain>
    </source>
</reference>
<gene>
    <name evidence="2" type="ORF">G5A70_14150</name>
</gene>
<keyword evidence="1" id="KW-0802">TPR repeat</keyword>